<comment type="function">
    <text evidence="6">Provides the precursors necessary for DNA synthesis. Catalyzes the biosynthesis of deoxyribonucleotides from the corresponding ribonucleotides.</text>
</comment>
<dbReference type="InterPro" id="IPR000788">
    <property type="entry name" value="RNR_lg_C"/>
</dbReference>
<name>A0A0D6P735_9PROT</name>
<evidence type="ECO:0000313" key="10">
    <source>
        <dbReference type="EMBL" id="GAN77023.1"/>
    </source>
</evidence>
<keyword evidence="11" id="KW-1185">Reference proteome</keyword>
<dbReference type="GO" id="GO:0009263">
    <property type="term" value="P:deoxyribonucleotide biosynthetic process"/>
    <property type="evidence" value="ECO:0007669"/>
    <property type="project" value="UniProtKB-KW"/>
</dbReference>
<keyword evidence="4 6" id="KW-0215">Deoxyribonucleotide synthesis</keyword>
<dbReference type="GO" id="GO:0005524">
    <property type="term" value="F:ATP binding"/>
    <property type="evidence" value="ECO:0007669"/>
    <property type="project" value="InterPro"/>
</dbReference>
<dbReference type="GO" id="GO:0004748">
    <property type="term" value="F:ribonucleoside-diphosphate reductase activity, thioredoxin disulfide as acceptor"/>
    <property type="evidence" value="ECO:0007669"/>
    <property type="project" value="UniProtKB-EC"/>
</dbReference>
<dbReference type="GO" id="GO:0005971">
    <property type="term" value="C:ribonucleoside-diphosphate reductase complex"/>
    <property type="evidence" value="ECO:0007669"/>
    <property type="project" value="TreeGrafter"/>
</dbReference>
<comment type="caution">
    <text evidence="10">The sequence shown here is derived from an EMBL/GenBank/DDBJ whole genome shotgun (WGS) entry which is preliminary data.</text>
</comment>
<dbReference type="Pfam" id="PF00317">
    <property type="entry name" value="Ribonuc_red_lgN"/>
    <property type="match status" value="1"/>
</dbReference>
<gene>
    <name evidence="10" type="ORF">Asru_0219_07</name>
</gene>
<comment type="similarity">
    <text evidence="1 6">Belongs to the ribonucleoside diphosphate reductase large chain family.</text>
</comment>
<evidence type="ECO:0000256" key="6">
    <source>
        <dbReference type="RuleBase" id="RU003410"/>
    </source>
</evidence>
<keyword evidence="3 6" id="KW-0560">Oxidoreductase</keyword>
<dbReference type="PANTHER" id="PTHR11573">
    <property type="entry name" value="RIBONUCLEOSIDE-DIPHOSPHATE REDUCTASE LARGE CHAIN"/>
    <property type="match status" value="1"/>
</dbReference>
<proteinExistence type="inferred from homology"/>
<organism evidence="10 11">
    <name type="scientific">Acidisphaera rubrifaciens HS-AP3</name>
    <dbReference type="NCBI Taxonomy" id="1231350"/>
    <lineage>
        <taxon>Bacteria</taxon>
        <taxon>Pseudomonadati</taxon>
        <taxon>Pseudomonadota</taxon>
        <taxon>Alphaproteobacteria</taxon>
        <taxon>Acetobacterales</taxon>
        <taxon>Acetobacteraceae</taxon>
        <taxon>Acidisphaera</taxon>
    </lineage>
</organism>
<dbReference type="InterPro" id="IPR039718">
    <property type="entry name" value="Rrm1"/>
</dbReference>
<dbReference type="SUPFAM" id="SSF51998">
    <property type="entry name" value="PFL-like glycyl radical enzymes"/>
    <property type="match status" value="1"/>
</dbReference>
<dbReference type="InterPro" id="IPR013509">
    <property type="entry name" value="RNR_lsu_N"/>
</dbReference>
<feature type="domain" description="Ribonucleotide reductase large subunit C-terminal" evidence="9">
    <location>
        <begin position="446"/>
        <end position="591"/>
    </location>
</feature>
<accession>A0A0D6P735</accession>
<evidence type="ECO:0000256" key="1">
    <source>
        <dbReference type="ARBA" id="ARBA00010406"/>
    </source>
</evidence>
<dbReference type="OrthoDB" id="9762933at2"/>
<feature type="domain" description="Ribonucleotide reductase large subunit N-terminal" evidence="8">
    <location>
        <begin position="48"/>
        <end position="113"/>
    </location>
</feature>
<feature type="domain" description="Ribonucleotide reductase large subunit C-terminal" evidence="9">
    <location>
        <begin position="117"/>
        <end position="437"/>
    </location>
</feature>
<dbReference type="UniPathway" id="UPA00326"/>
<protein>
    <recommendedName>
        <fullName evidence="2 6">Ribonucleoside-diphosphate reductase</fullName>
        <ecNumber evidence="2 6">1.17.4.1</ecNumber>
    </recommendedName>
</protein>
<dbReference type="Pfam" id="PF02867">
    <property type="entry name" value="Ribonuc_red_lgC"/>
    <property type="match status" value="2"/>
</dbReference>
<evidence type="ECO:0000256" key="7">
    <source>
        <dbReference type="SAM" id="MobiDB-lite"/>
    </source>
</evidence>
<reference evidence="10 11" key="1">
    <citation type="submission" date="2012-11" db="EMBL/GenBank/DDBJ databases">
        <title>Whole genome sequence of Acidisphaera rubrifaciens HS-AP3.</title>
        <authorList>
            <person name="Azuma Y."/>
            <person name="Higashiura N."/>
            <person name="Hirakawa H."/>
            <person name="Matsushita K."/>
        </authorList>
    </citation>
    <scope>NUCLEOTIDE SEQUENCE [LARGE SCALE GENOMIC DNA]</scope>
    <source>
        <strain evidence="10 11">HS-AP3</strain>
    </source>
</reference>
<feature type="compositionally biased region" description="Basic and acidic residues" evidence="7">
    <location>
        <begin position="1"/>
        <end position="10"/>
    </location>
</feature>
<dbReference type="AlphaFoldDB" id="A0A0D6P735"/>
<dbReference type="Proteomes" id="UP000032680">
    <property type="component" value="Unassembled WGS sequence"/>
</dbReference>
<dbReference type="Gene3D" id="3.20.70.20">
    <property type="match status" value="1"/>
</dbReference>
<dbReference type="FunFam" id="3.20.70.20:FF:000034">
    <property type="entry name" value="Ribonucleoside-diphosphate reductase large chain, putative"/>
    <property type="match status" value="1"/>
</dbReference>
<dbReference type="NCBIfam" id="NF006577">
    <property type="entry name" value="PRK09102.1"/>
    <property type="match status" value="1"/>
</dbReference>
<sequence length="640" mass="70912">MTGEGGRSDSDAASPTSKPKRKGTNVLDDAVQLQGRHQVRVDRSRDSLLTDFGKATLDDRYLLPGEGYQDLFARVASFYGDSAAHAQRIYDYISKLWFMPATPVLSNGGTQRGLPISCFLNEASDSLEGIVGLWNENVWLASKGGGIGSYWGNLRSIGEKVGQNGKTSGVIPFIRVMDSLTLAISQGSLRRGSAAVYLPVSHPEIEEFVEMRKPSGGDPNRKALNLHHGVLVPDAFMRAVEADEMWPLISPKDDSIVRSISARSLWIRILTARIETGEPYLVFSDHVNRARPEQQKLAGLEVKTSNLCSEITLPTGIDQHGKQRTAVCCLSSVNLETWLEWHDHPTFIEDVLRFLDNVLQDFIDRAPDGMERARYAAMRERSVGLGVMGFHTFLQAQGVPFESVMAKVWNTRMFRQLRTQADAASRKLAEERGPCPDAAEYGIMERFSNKIAIAPTASISIIAGNASPGIEPIAANVFLQKTLSGSFSVRNRHLQRLLAERGHDNDDVWSSITLSKGSVQHLPFLTDDEKAVFKTALEMDQRWVIEHAADRTPFVCQSQSVNLFLPANVHKRDLHQIHMMAWKRGLKSLYYCRSLSIMRADNVSEAVVRPGDLLAATLDPAPTTPPPAARVDYEECLACQ</sequence>
<evidence type="ECO:0000256" key="2">
    <source>
        <dbReference type="ARBA" id="ARBA00012274"/>
    </source>
</evidence>
<comment type="catalytic activity">
    <reaction evidence="5 6">
        <text>a 2'-deoxyribonucleoside 5'-diphosphate + [thioredoxin]-disulfide + H2O = a ribonucleoside 5'-diphosphate + [thioredoxin]-dithiol</text>
        <dbReference type="Rhea" id="RHEA:23252"/>
        <dbReference type="Rhea" id="RHEA-COMP:10698"/>
        <dbReference type="Rhea" id="RHEA-COMP:10700"/>
        <dbReference type="ChEBI" id="CHEBI:15377"/>
        <dbReference type="ChEBI" id="CHEBI:29950"/>
        <dbReference type="ChEBI" id="CHEBI:50058"/>
        <dbReference type="ChEBI" id="CHEBI:57930"/>
        <dbReference type="ChEBI" id="CHEBI:73316"/>
        <dbReference type="EC" id="1.17.4.1"/>
    </reaction>
</comment>
<evidence type="ECO:0000259" key="9">
    <source>
        <dbReference type="Pfam" id="PF02867"/>
    </source>
</evidence>
<evidence type="ECO:0000256" key="3">
    <source>
        <dbReference type="ARBA" id="ARBA00023002"/>
    </source>
</evidence>
<dbReference type="EC" id="1.17.4.1" evidence="2 6"/>
<dbReference type="InterPro" id="IPR008926">
    <property type="entry name" value="RNR_R1-su_N"/>
</dbReference>
<evidence type="ECO:0000259" key="8">
    <source>
        <dbReference type="Pfam" id="PF00317"/>
    </source>
</evidence>
<dbReference type="PANTHER" id="PTHR11573:SF6">
    <property type="entry name" value="RIBONUCLEOSIDE-DIPHOSPHATE REDUCTASE LARGE SUBUNIT"/>
    <property type="match status" value="1"/>
</dbReference>
<dbReference type="PRINTS" id="PR01183">
    <property type="entry name" value="RIBORDTASEM1"/>
</dbReference>
<feature type="region of interest" description="Disordered" evidence="7">
    <location>
        <begin position="1"/>
        <end position="26"/>
    </location>
</feature>
<evidence type="ECO:0000256" key="5">
    <source>
        <dbReference type="ARBA" id="ARBA00047754"/>
    </source>
</evidence>
<dbReference type="EMBL" id="BANB01000219">
    <property type="protein sequence ID" value="GAN77023.1"/>
    <property type="molecule type" value="Genomic_DNA"/>
</dbReference>
<evidence type="ECO:0000256" key="4">
    <source>
        <dbReference type="ARBA" id="ARBA00023116"/>
    </source>
</evidence>
<evidence type="ECO:0000313" key="11">
    <source>
        <dbReference type="Proteomes" id="UP000032680"/>
    </source>
</evidence>
<dbReference type="SUPFAM" id="SSF48168">
    <property type="entry name" value="R1 subunit of ribonucleotide reductase, N-terminal domain"/>
    <property type="match status" value="1"/>
</dbReference>
<dbReference type="CDD" id="cd01679">
    <property type="entry name" value="RNR_I"/>
    <property type="match status" value="1"/>
</dbReference>